<dbReference type="PANTHER" id="PTHR30337:SF0">
    <property type="entry name" value="NUCLEASE SBCCD SUBUNIT D"/>
    <property type="match status" value="1"/>
</dbReference>
<reference evidence="6 7" key="1">
    <citation type="submission" date="2020-07" db="EMBL/GenBank/DDBJ databases">
        <title>Halosimplex litoreum sp. nov. and Halosimplex rubrum sp. nov., isolated from different salt environments.</title>
        <authorList>
            <person name="Cui H."/>
        </authorList>
    </citation>
    <scope>NUCLEOTIDE SEQUENCE [LARGE SCALE GENOMIC DNA]</scope>
    <source>
        <strain evidence="6 7">R2</strain>
    </source>
</reference>
<dbReference type="AlphaFoldDB" id="A0A7D5T610"/>
<evidence type="ECO:0000256" key="1">
    <source>
        <dbReference type="ARBA" id="ARBA00022722"/>
    </source>
</evidence>
<dbReference type="EMBL" id="CP058909">
    <property type="protein sequence ID" value="QLH83811.1"/>
    <property type="molecule type" value="Genomic_DNA"/>
</dbReference>
<dbReference type="RefSeq" id="WP_179918853.1">
    <property type="nucleotide sequence ID" value="NZ_CP058909.1"/>
</dbReference>
<organism evidence="6 7">
    <name type="scientific">Halosimplex pelagicum</name>
    <dbReference type="NCBI Taxonomy" id="869886"/>
    <lineage>
        <taxon>Archaea</taxon>
        <taxon>Methanobacteriati</taxon>
        <taxon>Methanobacteriota</taxon>
        <taxon>Stenosarchaea group</taxon>
        <taxon>Halobacteria</taxon>
        <taxon>Halobacteriales</taxon>
        <taxon>Haloarculaceae</taxon>
        <taxon>Halosimplex</taxon>
    </lineage>
</organism>
<evidence type="ECO:0000259" key="5">
    <source>
        <dbReference type="Pfam" id="PF00149"/>
    </source>
</evidence>
<dbReference type="InterPro" id="IPR050535">
    <property type="entry name" value="DNA_Repair-Maintenance_Comp"/>
</dbReference>
<dbReference type="SUPFAM" id="SSF56300">
    <property type="entry name" value="Metallo-dependent phosphatases"/>
    <property type="match status" value="1"/>
</dbReference>
<dbReference type="Gene3D" id="3.60.21.10">
    <property type="match status" value="1"/>
</dbReference>
<feature type="domain" description="Calcineurin-like phosphoesterase" evidence="5">
    <location>
        <begin position="5"/>
        <end position="103"/>
    </location>
</feature>
<protein>
    <submittedName>
        <fullName evidence="6">DNA repair exonuclease</fullName>
    </submittedName>
</protein>
<dbReference type="GeneID" id="56084965"/>
<evidence type="ECO:0000256" key="3">
    <source>
        <dbReference type="ARBA" id="ARBA00022839"/>
    </source>
</evidence>
<keyword evidence="1" id="KW-0540">Nuclease</keyword>
<keyword evidence="7" id="KW-1185">Reference proteome</keyword>
<dbReference type="InterPro" id="IPR004843">
    <property type="entry name" value="Calcineurin-like_PHP"/>
</dbReference>
<dbReference type="GO" id="GO:0004527">
    <property type="term" value="F:exonuclease activity"/>
    <property type="evidence" value="ECO:0007669"/>
    <property type="project" value="UniProtKB-KW"/>
</dbReference>
<evidence type="ECO:0000256" key="4">
    <source>
        <dbReference type="SAM" id="MobiDB-lite"/>
    </source>
</evidence>
<evidence type="ECO:0000256" key="2">
    <source>
        <dbReference type="ARBA" id="ARBA00022801"/>
    </source>
</evidence>
<feature type="compositionally biased region" description="Acidic residues" evidence="4">
    <location>
        <begin position="377"/>
        <end position="397"/>
    </location>
</feature>
<dbReference type="CDD" id="cd00840">
    <property type="entry name" value="MPP_Mre11_N"/>
    <property type="match status" value="1"/>
</dbReference>
<accession>A0A7D5T610</accession>
<sequence>MSRTRLLHISDSHLGKRQYGSDIRREDFANAFEQAIDIAIERGVDAVIHTGDLFDDPVPSLPTVMRAADALKPLEEREIPFYGIVGNHERKNDEQWLDLLRRTSAAARLSKEPTMVGDVALYGIDAVRPSVWDSAEFELEEPPEEASWTILSMHELLSPLATGMGRVYPASEVLDRVGIELDGLALGDLHQPESSVVNGTDVWYASATERGGKDQEETGVVQLIDVDDDGIHRRQIELETRPFSVFEIPFGEDDGISHVRAVLERHDLDGAVAKIELSGERGAVTANEVTQIARDAGAAVVSVDDNRGRVDLDVESIEAMSLQGLDGAIEDQLKDEDLSGVALDIDARVREDGELDTNVNRVADDFEEPIREAQDAAFDDIEAAEPPEEAEAMEVDE</sequence>
<feature type="compositionally biased region" description="Basic and acidic residues" evidence="4">
    <location>
        <begin position="365"/>
        <end position="374"/>
    </location>
</feature>
<proteinExistence type="predicted"/>
<dbReference type="Proteomes" id="UP000509346">
    <property type="component" value="Chromosome"/>
</dbReference>
<dbReference type="InterPro" id="IPR041796">
    <property type="entry name" value="Mre11_N"/>
</dbReference>
<keyword evidence="3 6" id="KW-0269">Exonuclease</keyword>
<keyword evidence="2" id="KW-0378">Hydrolase</keyword>
<evidence type="ECO:0000313" key="6">
    <source>
        <dbReference type="EMBL" id="QLH83811.1"/>
    </source>
</evidence>
<feature type="region of interest" description="Disordered" evidence="4">
    <location>
        <begin position="365"/>
        <end position="397"/>
    </location>
</feature>
<dbReference type="PANTHER" id="PTHR30337">
    <property type="entry name" value="COMPONENT OF ATP-DEPENDENT DSDNA EXONUCLEASE"/>
    <property type="match status" value="1"/>
</dbReference>
<name>A0A7D5T610_9EURY</name>
<dbReference type="OrthoDB" id="11638at2157"/>
<dbReference type="Pfam" id="PF00149">
    <property type="entry name" value="Metallophos"/>
    <property type="match status" value="1"/>
</dbReference>
<dbReference type="InterPro" id="IPR029052">
    <property type="entry name" value="Metallo-depent_PP-like"/>
</dbReference>
<dbReference type="KEGG" id="hpel:HZS54_20210"/>
<gene>
    <name evidence="6" type="ORF">HZS54_20210</name>
</gene>
<evidence type="ECO:0000313" key="7">
    <source>
        <dbReference type="Proteomes" id="UP000509346"/>
    </source>
</evidence>